<dbReference type="AlphaFoldDB" id="A0AAE2DUC7"/>
<protein>
    <submittedName>
        <fullName evidence="1">Uncharacterized protein</fullName>
    </submittedName>
</protein>
<name>A0AAE2DUC7_PSEFL</name>
<reference evidence="1 2" key="1">
    <citation type="submission" date="2014-12" db="EMBL/GenBank/DDBJ databases">
        <title>16Stimator: statistical estimation of ribosomal gene copy numbers from draft genome assemblies.</title>
        <authorList>
            <person name="Perisin M.A."/>
            <person name="Vetter M."/>
            <person name="Gilbert J.A."/>
            <person name="Bergelson J."/>
        </authorList>
    </citation>
    <scope>NUCLEOTIDE SEQUENCE [LARGE SCALE GENOMIC DNA]</scope>
    <source>
        <strain evidence="1 2">MEP34</strain>
    </source>
</reference>
<evidence type="ECO:0000313" key="1">
    <source>
        <dbReference type="EMBL" id="KIP89783.1"/>
    </source>
</evidence>
<organism evidence="1 2">
    <name type="scientific">Pseudomonas fluorescens</name>
    <dbReference type="NCBI Taxonomy" id="294"/>
    <lineage>
        <taxon>Bacteria</taxon>
        <taxon>Pseudomonadati</taxon>
        <taxon>Pseudomonadota</taxon>
        <taxon>Gammaproteobacteria</taxon>
        <taxon>Pseudomonadales</taxon>
        <taxon>Pseudomonadaceae</taxon>
        <taxon>Pseudomonas</taxon>
    </lineage>
</organism>
<proteinExistence type="predicted"/>
<feature type="non-terminal residue" evidence="1">
    <location>
        <position position="636"/>
    </location>
</feature>
<gene>
    <name evidence="1" type="ORF">RU10_23725</name>
</gene>
<accession>A0AAE2DUC7</accession>
<evidence type="ECO:0000313" key="2">
    <source>
        <dbReference type="Proteomes" id="UP000032086"/>
    </source>
</evidence>
<dbReference type="EMBL" id="JXQY01000036">
    <property type="protein sequence ID" value="KIP89783.1"/>
    <property type="molecule type" value="Genomic_DNA"/>
</dbReference>
<sequence>MSSPQKPLLLAELGIPGRSKDPVSKDPDVWGINIAAALDNFPCHGLRCEAGPWGNMASGDRLTIFWGTGHNVLSRTVLKDEVDTQLRMFVPSRHMVDGEFAVSYSVKPLGGTDQPSEVMQVLVKLTRPGGHDNNGDDGHSKLIMIIAQEILDGGIHEGNVAAGVDISIGKADGTPPYPNAAAGDICRVSWGGFFVPSAPLTQDQAEGTAPIIVKIKEDIIRDAGDAPGVAVVFEVYDCVFNRSEDWSPEQRVKVAVDATRLGAPLLREALNNVLDVDELGDADGTVQVVATDTSKFEVGDEVFIRIKGTPVEGPPINWEPSAGVELKSVPSIMETTAPNAVLRQLAKSQITLSYRLEKADGSDDLESKSQFIRAIGEVQRLAEPIMLDEDSGALNPPLDVVLMDIPFDTSFVEGLVLQPIMLGTTSGLKPYLPALPTRPITHNDIVAAKPLSYSIDSNHLTPVNGGTAEFYYQLLIPSAAFAKLDAYLASRAIRESIHTDILRVGKPRRELPEPVVAGVVGGVLPPDTPGTTATVIYTETVKGDEVFMFWVGSITGEYPDSIKLNEFTAGQEVPFPIPAALIKGNEGGTVVAKYEIKRADGRTSYAEPLKFDVGVALDLKEPKIKQAPNDTSLDPL</sequence>
<comment type="caution">
    <text evidence="1">The sequence shown here is derived from an EMBL/GenBank/DDBJ whole genome shotgun (WGS) entry which is preliminary data.</text>
</comment>
<dbReference type="Proteomes" id="UP000032086">
    <property type="component" value="Unassembled WGS sequence"/>
</dbReference>